<protein>
    <submittedName>
        <fullName evidence="3">Uncharacterized protein</fullName>
    </submittedName>
</protein>
<feature type="compositionally biased region" description="Acidic residues" evidence="1">
    <location>
        <begin position="138"/>
        <end position="149"/>
    </location>
</feature>
<dbReference type="Proteomes" id="UP001153954">
    <property type="component" value="Unassembled WGS sequence"/>
</dbReference>
<dbReference type="AlphaFoldDB" id="A0AAU9V769"/>
<reference evidence="3" key="1">
    <citation type="submission" date="2022-03" db="EMBL/GenBank/DDBJ databases">
        <authorList>
            <person name="Tunstrom K."/>
        </authorList>
    </citation>
    <scope>NUCLEOTIDE SEQUENCE</scope>
</reference>
<dbReference type="EMBL" id="CAKOGL010000029">
    <property type="protein sequence ID" value="CAH2106068.1"/>
    <property type="molecule type" value="Genomic_DNA"/>
</dbReference>
<feature type="compositionally biased region" description="Acidic residues" evidence="1">
    <location>
        <begin position="108"/>
        <end position="119"/>
    </location>
</feature>
<feature type="region of interest" description="Disordered" evidence="1">
    <location>
        <begin position="106"/>
        <end position="154"/>
    </location>
</feature>
<feature type="signal peptide" evidence="2">
    <location>
        <begin position="1"/>
        <end position="20"/>
    </location>
</feature>
<evidence type="ECO:0000256" key="2">
    <source>
        <dbReference type="SAM" id="SignalP"/>
    </source>
</evidence>
<organism evidence="3 4">
    <name type="scientific">Euphydryas editha</name>
    <name type="common">Edith's checkerspot</name>
    <dbReference type="NCBI Taxonomy" id="104508"/>
    <lineage>
        <taxon>Eukaryota</taxon>
        <taxon>Metazoa</taxon>
        <taxon>Ecdysozoa</taxon>
        <taxon>Arthropoda</taxon>
        <taxon>Hexapoda</taxon>
        <taxon>Insecta</taxon>
        <taxon>Pterygota</taxon>
        <taxon>Neoptera</taxon>
        <taxon>Endopterygota</taxon>
        <taxon>Lepidoptera</taxon>
        <taxon>Glossata</taxon>
        <taxon>Ditrysia</taxon>
        <taxon>Papilionoidea</taxon>
        <taxon>Nymphalidae</taxon>
        <taxon>Nymphalinae</taxon>
        <taxon>Euphydryas</taxon>
    </lineage>
</organism>
<evidence type="ECO:0000256" key="1">
    <source>
        <dbReference type="SAM" id="MobiDB-lite"/>
    </source>
</evidence>
<accession>A0AAU9V769</accession>
<keyword evidence="2" id="KW-0732">Signal</keyword>
<gene>
    <name evidence="3" type="ORF">EEDITHA_LOCUS20251</name>
</gene>
<comment type="caution">
    <text evidence="3">The sequence shown here is derived from an EMBL/GenBank/DDBJ whole genome shotgun (WGS) entry which is preliminary data.</text>
</comment>
<feature type="chain" id="PRO_5043370180" evidence="2">
    <location>
        <begin position="21"/>
        <end position="220"/>
    </location>
</feature>
<evidence type="ECO:0000313" key="3">
    <source>
        <dbReference type="EMBL" id="CAH2106068.1"/>
    </source>
</evidence>
<proteinExistence type="predicted"/>
<evidence type="ECO:0000313" key="4">
    <source>
        <dbReference type="Proteomes" id="UP001153954"/>
    </source>
</evidence>
<keyword evidence="4" id="KW-1185">Reference proteome</keyword>
<sequence>MDIQRFVIMILVAVNLFAEGQQPRIEVYEIRKRIHELLNGDQYNDRKIISHVRDANYKENDKVNDLLQNLLRMSDRSYEDEDSEQEEFEDKTRNDLLQNLLRMSDRSYEDDDSEQEEFEDKTRNGLLQNLLRMSDRSYEDDDSEQEEFEDKTRNDLLQNLLRMSDRSYEDDDSEQEEFEDKTRSLPIILISDDKVNKRIPQTENTVQELLQSALQSGFNG</sequence>
<name>A0AAU9V769_EUPED</name>